<keyword evidence="10" id="KW-1185">Reference proteome</keyword>
<dbReference type="GO" id="GO:0001522">
    <property type="term" value="P:pseudouridine synthesis"/>
    <property type="evidence" value="ECO:0007669"/>
    <property type="project" value="InterPro"/>
</dbReference>
<reference evidence="9 10" key="1">
    <citation type="submission" date="2018-09" db="EMBL/GenBank/DDBJ databases">
        <title>Phylogeny of the Shewanellaceae, and recommendation for two new genera, Pseudoshewanella and Parashewanella.</title>
        <authorList>
            <person name="Wang G."/>
        </authorList>
    </citation>
    <scope>NUCLEOTIDE SEQUENCE [LARGE SCALE GENOMIC DNA]</scope>
    <source>
        <strain evidence="9 10">KCTC 22492</strain>
    </source>
</reference>
<dbReference type="SUPFAM" id="SSF55174">
    <property type="entry name" value="Alpha-L RNA-binding motif"/>
    <property type="match status" value="1"/>
</dbReference>
<dbReference type="InterPro" id="IPR020103">
    <property type="entry name" value="PsdUridine_synth_cat_dom_sf"/>
</dbReference>
<dbReference type="InterPro" id="IPR006145">
    <property type="entry name" value="PsdUridine_synth_RsuA/RluA"/>
</dbReference>
<evidence type="ECO:0000256" key="2">
    <source>
        <dbReference type="ARBA" id="ARBA00022884"/>
    </source>
</evidence>
<evidence type="ECO:0000313" key="9">
    <source>
        <dbReference type="EMBL" id="RJY18012.1"/>
    </source>
</evidence>
<name>A0A3A6U7W6_9GAMM</name>
<dbReference type="Pfam" id="PF00849">
    <property type="entry name" value="PseudoU_synth_2"/>
    <property type="match status" value="1"/>
</dbReference>
<comment type="similarity">
    <text evidence="1 7">Belongs to the pseudouridine synthase RsuA family.</text>
</comment>
<dbReference type="InterPro" id="IPR036986">
    <property type="entry name" value="S4_RNA-bd_sf"/>
</dbReference>
<dbReference type="InterPro" id="IPR000748">
    <property type="entry name" value="PsdUridine_synth_RsuA/RluB/E/F"/>
</dbReference>
<dbReference type="EMBL" id="QYYH01000034">
    <property type="protein sequence ID" value="RJY18012.1"/>
    <property type="molecule type" value="Genomic_DNA"/>
</dbReference>
<dbReference type="Gene3D" id="3.10.290.10">
    <property type="entry name" value="RNA-binding S4 domain"/>
    <property type="match status" value="1"/>
</dbReference>
<dbReference type="InterPro" id="IPR042092">
    <property type="entry name" value="PsdUridine_s_RsuA/RluB/E/F_cat"/>
</dbReference>
<dbReference type="NCBIfam" id="TIGR00093">
    <property type="entry name" value="pseudouridine synthase"/>
    <property type="match status" value="1"/>
</dbReference>
<evidence type="ECO:0000259" key="8">
    <source>
        <dbReference type="Pfam" id="PF00849"/>
    </source>
</evidence>
<dbReference type="GO" id="GO:0003723">
    <property type="term" value="F:RNA binding"/>
    <property type="evidence" value="ECO:0007669"/>
    <property type="project" value="UniProtKB-KW"/>
</dbReference>
<dbReference type="Gene3D" id="3.30.70.1560">
    <property type="entry name" value="Alpha-L RNA-binding motif"/>
    <property type="match status" value="1"/>
</dbReference>
<protein>
    <recommendedName>
        <fullName evidence="7">Pseudouridine synthase</fullName>
        <ecNumber evidence="7">5.4.99.-</ecNumber>
    </recommendedName>
</protein>
<dbReference type="EC" id="5.4.99.-" evidence="7"/>
<dbReference type="SUPFAM" id="SSF55120">
    <property type="entry name" value="Pseudouridine synthase"/>
    <property type="match status" value="1"/>
</dbReference>
<evidence type="ECO:0000256" key="7">
    <source>
        <dbReference type="RuleBase" id="RU003887"/>
    </source>
</evidence>
<dbReference type="AlphaFoldDB" id="A0A3A6U7W6"/>
<accession>A0A3A6U7W6</accession>
<dbReference type="OrthoDB" id="9807213at2"/>
<proteinExistence type="inferred from homology"/>
<dbReference type="PROSITE" id="PS01149">
    <property type="entry name" value="PSI_RSU"/>
    <property type="match status" value="1"/>
</dbReference>
<comment type="caution">
    <text evidence="9">The sequence shown here is derived from an EMBL/GenBank/DDBJ whole genome shotgun (WGS) entry which is preliminary data.</text>
</comment>
<evidence type="ECO:0000256" key="5">
    <source>
        <dbReference type="ARBA" id="ARBA00037590"/>
    </source>
</evidence>
<dbReference type="CDD" id="cd02553">
    <property type="entry name" value="PseudoU_synth_RsuA"/>
    <property type="match status" value="1"/>
</dbReference>
<evidence type="ECO:0000256" key="3">
    <source>
        <dbReference type="ARBA" id="ARBA00023235"/>
    </source>
</evidence>
<dbReference type="GO" id="GO:0160136">
    <property type="term" value="F:16S rRNA pseudouridine(516) synthase activity"/>
    <property type="evidence" value="ECO:0007669"/>
    <property type="project" value="UniProtKB-EC"/>
</dbReference>
<dbReference type="InterPro" id="IPR018496">
    <property type="entry name" value="PsdUridine_synth_RsuA/RluB_CS"/>
</dbReference>
<gene>
    <name evidence="9" type="ORF">D5R81_07160</name>
</gene>
<comment type="function">
    <text evidence="5">Responsible for synthesis of pseudouridine from uracil-516 in 16S ribosomal RNA.</text>
</comment>
<dbReference type="GO" id="GO:0006364">
    <property type="term" value="P:rRNA processing"/>
    <property type="evidence" value="ECO:0007669"/>
    <property type="project" value="UniProtKB-ARBA"/>
</dbReference>
<keyword evidence="2 6" id="KW-0694">RNA-binding</keyword>
<feature type="domain" description="Pseudouridine synthase RsuA/RluA-like" evidence="8">
    <location>
        <begin position="66"/>
        <end position="194"/>
    </location>
</feature>
<dbReference type="RefSeq" id="WP_121852974.1">
    <property type="nucleotide sequence ID" value="NZ_CP037952.1"/>
</dbReference>
<dbReference type="PANTHER" id="PTHR47683:SF4">
    <property type="entry name" value="PSEUDOURIDINE SYNTHASE"/>
    <property type="match status" value="1"/>
</dbReference>
<evidence type="ECO:0000256" key="4">
    <source>
        <dbReference type="ARBA" id="ARBA00036749"/>
    </source>
</evidence>
<evidence type="ECO:0000256" key="1">
    <source>
        <dbReference type="ARBA" id="ARBA00008348"/>
    </source>
</evidence>
<dbReference type="Proteomes" id="UP000273022">
    <property type="component" value="Unassembled WGS sequence"/>
</dbReference>
<sequence>MQSKRSRLDRFLCKKLNLPQKSVRILLINNRVKVDRKVTTSLDLQIDEFNHIQFDDNVLQDKTAIYLMMNKPVGVVSATKDAEHSTVIDLLTHSQKNELHIAGRLDLNSSGLILLTNDSRWSKGLMSPENKVDKVYRVTLADPISSKYIEGFRKGFYFEYENVTTKPAALEIIGEREAIVTLSEGKYHQIKRMFGRYRNAVVGLHRLSIGGLYLDRTLEPSQSRELSELELLKPLFACPK</sequence>
<comment type="catalytic activity">
    <reaction evidence="4">
        <text>uridine(516) in 16S rRNA = pseudouridine(516) in 16S rRNA</text>
        <dbReference type="Rhea" id="RHEA:38867"/>
        <dbReference type="Rhea" id="RHEA-COMP:10089"/>
        <dbReference type="Rhea" id="RHEA-COMP:10090"/>
        <dbReference type="ChEBI" id="CHEBI:65314"/>
        <dbReference type="ChEBI" id="CHEBI:65315"/>
        <dbReference type="EC" id="5.4.99.19"/>
    </reaction>
</comment>
<evidence type="ECO:0000313" key="10">
    <source>
        <dbReference type="Proteomes" id="UP000273022"/>
    </source>
</evidence>
<dbReference type="InterPro" id="IPR050343">
    <property type="entry name" value="RsuA_PseudoU_synthase"/>
</dbReference>
<organism evidence="9 10">
    <name type="scientific">Parashewanella spongiae</name>
    <dbReference type="NCBI Taxonomy" id="342950"/>
    <lineage>
        <taxon>Bacteria</taxon>
        <taxon>Pseudomonadati</taxon>
        <taxon>Pseudomonadota</taxon>
        <taxon>Gammaproteobacteria</taxon>
        <taxon>Alteromonadales</taxon>
        <taxon>Shewanellaceae</taxon>
        <taxon>Parashewanella</taxon>
    </lineage>
</organism>
<evidence type="ECO:0000256" key="6">
    <source>
        <dbReference type="PROSITE-ProRule" id="PRU00182"/>
    </source>
</evidence>
<keyword evidence="3 7" id="KW-0413">Isomerase</keyword>
<dbReference type="Gene3D" id="3.30.70.580">
    <property type="entry name" value="Pseudouridine synthase I, catalytic domain, N-terminal subdomain"/>
    <property type="match status" value="1"/>
</dbReference>
<dbReference type="InterPro" id="IPR020094">
    <property type="entry name" value="TruA/RsuA/RluB/E/F_N"/>
</dbReference>
<dbReference type="PROSITE" id="PS50889">
    <property type="entry name" value="S4"/>
    <property type="match status" value="1"/>
</dbReference>
<dbReference type="PANTHER" id="PTHR47683">
    <property type="entry name" value="PSEUDOURIDINE SYNTHASE FAMILY PROTEIN-RELATED"/>
    <property type="match status" value="1"/>
</dbReference>